<dbReference type="InterPro" id="IPR001841">
    <property type="entry name" value="Znf_RING"/>
</dbReference>
<dbReference type="EMBL" id="BABT02000046">
    <property type="protein sequence ID" value="GAA94753.1"/>
    <property type="molecule type" value="Genomic_DNA"/>
</dbReference>
<evidence type="ECO:0000256" key="3">
    <source>
        <dbReference type="ARBA" id="ARBA00011524"/>
    </source>
</evidence>
<dbReference type="Pfam" id="PF13920">
    <property type="entry name" value="zf-C3HC4_3"/>
    <property type="match status" value="1"/>
</dbReference>
<dbReference type="Proteomes" id="UP000009131">
    <property type="component" value="Unassembled WGS sequence"/>
</dbReference>
<feature type="domain" description="C3H1-type" evidence="15">
    <location>
        <begin position="165"/>
        <end position="193"/>
    </location>
</feature>
<dbReference type="InterPro" id="IPR013083">
    <property type="entry name" value="Znf_RING/FYVE/PHD"/>
</dbReference>
<dbReference type="SUPFAM" id="SSF57850">
    <property type="entry name" value="RING/U-box"/>
    <property type="match status" value="1"/>
</dbReference>
<reference evidence="16 17" key="1">
    <citation type="journal article" date="2011" name="J. Gen. Appl. Microbiol.">
        <title>Draft genome sequencing of the enigmatic basidiomycete Mixia osmundae.</title>
        <authorList>
            <person name="Nishida H."/>
            <person name="Nagatsuka Y."/>
            <person name="Sugiyama J."/>
        </authorList>
    </citation>
    <scope>NUCLEOTIDE SEQUENCE [LARGE SCALE GENOMIC DNA]</scope>
    <source>
        <strain evidence="17">CBS 9802 / IAM 14324 / JCM 22182 / KY 12970</strain>
    </source>
</reference>
<keyword evidence="7 11" id="KW-0863">Zinc-finger</keyword>
<dbReference type="InterPro" id="IPR039971">
    <property type="entry name" value="CWC24-like"/>
</dbReference>
<evidence type="ECO:0000313" key="17">
    <source>
        <dbReference type="Proteomes" id="UP000009131"/>
    </source>
</evidence>
<feature type="region of interest" description="Disordered" evidence="13">
    <location>
        <begin position="287"/>
        <end position="311"/>
    </location>
</feature>
<keyword evidence="12" id="KW-0507">mRNA processing</keyword>
<evidence type="ECO:0000256" key="13">
    <source>
        <dbReference type="SAM" id="MobiDB-lite"/>
    </source>
</evidence>
<evidence type="ECO:0000256" key="9">
    <source>
        <dbReference type="ARBA" id="ARBA00023125"/>
    </source>
</evidence>
<evidence type="ECO:0000256" key="11">
    <source>
        <dbReference type="PROSITE-ProRule" id="PRU00723"/>
    </source>
</evidence>
<dbReference type="PANTHER" id="PTHR12930">
    <property type="entry name" value="ZINC FINGER PROTEIN 183"/>
    <property type="match status" value="1"/>
</dbReference>
<accession>G7DVZ3</accession>
<dbReference type="FunFam" id="3.30.40.10:FF:000045">
    <property type="entry name" value="RING finger protein 113A"/>
    <property type="match status" value="1"/>
</dbReference>
<dbReference type="eggNOG" id="KOG1813">
    <property type="taxonomic scope" value="Eukaryota"/>
</dbReference>
<dbReference type="PANTHER" id="PTHR12930:SF0">
    <property type="entry name" value="RING FINGER PROTEIN 113B"/>
    <property type="match status" value="1"/>
</dbReference>
<dbReference type="InterPro" id="IPR017907">
    <property type="entry name" value="Znf_RING_CS"/>
</dbReference>
<comment type="caution">
    <text evidence="16">The sequence shown here is derived from an EMBL/GenBank/DDBJ whole genome shotgun (WGS) entry which is preliminary data.</text>
</comment>
<dbReference type="GO" id="GO:0005684">
    <property type="term" value="C:U2-type spliceosomal complex"/>
    <property type="evidence" value="ECO:0007669"/>
    <property type="project" value="TreeGrafter"/>
</dbReference>
<keyword evidence="12" id="KW-0539">Nucleus</keyword>
<keyword evidence="5 11" id="KW-0479">Metal-binding</keyword>
<dbReference type="OrthoDB" id="25761at2759"/>
<dbReference type="SUPFAM" id="SSF90229">
    <property type="entry name" value="CCCH zinc finger"/>
    <property type="match status" value="1"/>
</dbReference>
<keyword evidence="8 11" id="KW-0862">Zinc</keyword>
<feature type="region of interest" description="Disordered" evidence="13">
    <location>
        <begin position="328"/>
        <end position="350"/>
    </location>
</feature>
<dbReference type="CDD" id="cd16539">
    <property type="entry name" value="RING-HC_RNF113A_B"/>
    <property type="match status" value="1"/>
</dbReference>
<evidence type="ECO:0000313" key="16">
    <source>
        <dbReference type="EMBL" id="GAA94753.1"/>
    </source>
</evidence>
<sequence length="350" mass="38252">MSETVSFIKKSKGRPAGLKKTSKSYDEEASQKEVVVLPGKRATPSQFSTGGLTKRARAQQEALDLEEAADRADLTGVAYSSHSRVLDRRSKSPSPSALGTRDVDGPLHPTLGRGKEGDVLEGDEAERADGLYKGASAYSSQLPKGSAKYGPVKGPANVRTITLTDYQPDVCKDYKETGFCGFGDTCKFLHDRGDYMHGWQLDNMFLSSQAQKNAQPVVEEAVEEELPFACLICRKPFTDPIVTQCGHYFCSACAIKRFLKTPKCYACNGPTGGIFNKAHKIIEVQKKAREAQEQGDQDDAGLTAQGEETGYEIEGLAEDVDRVVEPRPAQVPAEELEAEGEGEYKYFEED</sequence>
<dbReference type="GO" id="GO:0006397">
    <property type="term" value="P:mRNA processing"/>
    <property type="evidence" value="ECO:0007669"/>
    <property type="project" value="UniProtKB-KW"/>
</dbReference>
<reference evidence="16 17" key="2">
    <citation type="journal article" date="2012" name="Open Biol.">
        <title>Characteristics of nucleosomes and linker DNA regions on the genome of the basidiomycete Mixia osmundae revealed by mono- and dinucleosome mapping.</title>
        <authorList>
            <person name="Nishida H."/>
            <person name="Kondo S."/>
            <person name="Matsumoto T."/>
            <person name="Suzuki Y."/>
            <person name="Yoshikawa H."/>
            <person name="Taylor T.D."/>
            <person name="Sugiyama J."/>
        </authorList>
    </citation>
    <scope>NUCLEOTIDE SEQUENCE [LARGE SCALE GENOMIC DNA]</scope>
    <source>
        <strain evidence="17">CBS 9802 / IAM 14324 / JCM 22182 / KY 12970</strain>
    </source>
</reference>
<keyword evidence="6 12" id="KW-0747">Spliceosome</keyword>
<dbReference type="SMART" id="SM00184">
    <property type="entry name" value="RING"/>
    <property type="match status" value="1"/>
</dbReference>
<dbReference type="GO" id="GO:0003677">
    <property type="term" value="F:DNA binding"/>
    <property type="evidence" value="ECO:0007669"/>
    <property type="project" value="UniProtKB-UniRule"/>
</dbReference>
<evidence type="ECO:0000256" key="8">
    <source>
        <dbReference type="ARBA" id="ARBA00022833"/>
    </source>
</evidence>
<dbReference type="HOGENOM" id="CLU_050460_1_1_1"/>
<evidence type="ECO:0000256" key="7">
    <source>
        <dbReference type="ARBA" id="ARBA00022771"/>
    </source>
</evidence>
<dbReference type="GO" id="GO:0034247">
    <property type="term" value="P:snoRNA splicing"/>
    <property type="evidence" value="ECO:0007669"/>
    <property type="project" value="TreeGrafter"/>
</dbReference>
<dbReference type="Pfam" id="PF00642">
    <property type="entry name" value="zf-CCCH"/>
    <property type="match status" value="1"/>
</dbReference>
<name>G7DVZ3_MIXOS</name>
<dbReference type="InterPro" id="IPR000571">
    <property type="entry name" value="Znf_CCCH"/>
</dbReference>
<dbReference type="OMA" id="MYEDEEP"/>
<comment type="subunit">
    <text evidence="3 12">Associated with the spliceosome.</text>
</comment>
<feature type="zinc finger region" description="C3H1-type" evidence="11">
    <location>
        <begin position="165"/>
        <end position="193"/>
    </location>
</feature>
<keyword evidence="10 12" id="KW-0508">mRNA splicing</keyword>
<comment type="similarity">
    <text evidence="2 12">Belongs to the CWC24 family.</text>
</comment>
<dbReference type="STRING" id="764103.G7DVZ3"/>
<keyword evidence="17" id="KW-1185">Reference proteome</keyword>
<feature type="region of interest" description="Disordered" evidence="13">
    <location>
        <begin position="1"/>
        <end position="59"/>
    </location>
</feature>
<comment type="function">
    <text evidence="1 12">Involved in pre-mRNA splicing.</text>
</comment>
<evidence type="ECO:0000259" key="15">
    <source>
        <dbReference type="PROSITE" id="PS50103"/>
    </source>
</evidence>
<evidence type="ECO:0000259" key="14">
    <source>
        <dbReference type="PROSITE" id="PS50089"/>
    </source>
</evidence>
<dbReference type="InterPro" id="IPR036855">
    <property type="entry name" value="Znf_CCCH_sf"/>
</dbReference>
<evidence type="ECO:0000256" key="2">
    <source>
        <dbReference type="ARBA" id="ARBA00009161"/>
    </source>
</evidence>
<dbReference type="InParanoid" id="G7DVZ3"/>
<evidence type="ECO:0000256" key="5">
    <source>
        <dbReference type="ARBA" id="ARBA00022723"/>
    </source>
</evidence>
<gene>
    <name evidence="16" type="primary">Mo01407</name>
    <name evidence="16" type="ORF">E5Q_01407</name>
</gene>
<comment type="subcellular location">
    <subcellularLocation>
        <location evidence="12">Nucleus</location>
    </subcellularLocation>
</comment>
<dbReference type="RefSeq" id="XP_014568141.1">
    <property type="nucleotide sequence ID" value="XM_014712655.1"/>
</dbReference>
<proteinExistence type="inferred from homology"/>
<evidence type="ECO:0000256" key="1">
    <source>
        <dbReference type="ARBA" id="ARBA00003777"/>
    </source>
</evidence>
<evidence type="ECO:0000256" key="4">
    <source>
        <dbReference type="ARBA" id="ARBA00020647"/>
    </source>
</evidence>
<evidence type="ECO:0000256" key="12">
    <source>
        <dbReference type="RuleBase" id="RU367110"/>
    </source>
</evidence>
<dbReference type="GO" id="GO:0008270">
    <property type="term" value="F:zinc ion binding"/>
    <property type="evidence" value="ECO:0007669"/>
    <property type="project" value="UniProtKB-KW"/>
</dbReference>
<protein>
    <recommendedName>
        <fullName evidence="4 12">Pre-mRNA-splicing factor CWC24</fullName>
    </recommendedName>
</protein>
<feature type="region of interest" description="Disordered" evidence="13">
    <location>
        <begin position="79"/>
        <end position="121"/>
    </location>
</feature>
<evidence type="ECO:0000256" key="6">
    <source>
        <dbReference type="ARBA" id="ARBA00022728"/>
    </source>
</evidence>
<evidence type="ECO:0000256" key="10">
    <source>
        <dbReference type="ARBA" id="ARBA00023187"/>
    </source>
</evidence>
<dbReference type="PROSITE" id="PS50103">
    <property type="entry name" value="ZF_C3H1"/>
    <property type="match status" value="1"/>
</dbReference>
<dbReference type="PROSITE" id="PS50089">
    <property type="entry name" value="ZF_RING_2"/>
    <property type="match status" value="1"/>
</dbReference>
<dbReference type="AlphaFoldDB" id="G7DVZ3"/>
<keyword evidence="9 12" id="KW-0238">DNA-binding</keyword>
<dbReference type="SMART" id="SM00356">
    <property type="entry name" value="ZnF_C3H1"/>
    <property type="match status" value="1"/>
</dbReference>
<dbReference type="PROSITE" id="PS00518">
    <property type="entry name" value="ZF_RING_1"/>
    <property type="match status" value="1"/>
</dbReference>
<feature type="domain" description="RING-type" evidence="14">
    <location>
        <begin position="230"/>
        <end position="268"/>
    </location>
</feature>
<organism evidence="16 17">
    <name type="scientific">Mixia osmundae (strain CBS 9802 / IAM 14324 / JCM 22182 / KY 12970)</name>
    <dbReference type="NCBI Taxonomy" id="764103"/>
    <lineage>
        <taxon>Eukaryota</taxon>
        <taxon>Fungi</taxon>
        <taxon>Dikarya</taxon>
        <taxon>Basidiomycota</taxon>
        <taxon>Pucciniomycotina</taxon>
        <taxon>Mixiomycetes</taxon>
        <taxon>Mixiales</taxon>
        <taxon>Mixiaceae</taxon>
        <taxon>Mixia</taxon>
    </lineage>
</organism>
<dbReference type="Gene3D" id="3.30.40.10">
    <property type="entry name" value="Zinc/RING finger domain, C3HC4 (zinc finger)"/>
    <property type="match status" value="1"/>
</dbReference>